<evidence type="ECO:0000256" key="4">
    <source>
        <dbReference type="ARBA" id="ARBA00023136"/>
    </source>
</evidence>
<keyword evidence="3 6" id="KW-1133">Transmembrane helix</keyword>
<dbReference type="STRING" id="1447883.A0A2B7XVE5"/>
<name>A0A2B7XVE5_POLH7</name>
<dbReference type="GO" id="GO:0016020">
    <property type="term" value="C:membrane"/>
    <property type="evidence" value="ECO:0007669"/>
    <property type="project" value="UniProtKB-SubCell"/>
</dbReference>
<dbReference type="EMBL" id="PDNA01000110">
    <property type="protein sequence ID" value="PGH12915.1"/>
    <property type="molecule type" value="Genomic_DNA"/>
</dbReference>
<feature type="transmembrane region" description="Helical" evidence="6">
    <location>
        <begin position="221"/>
        <end position="242"/>
    </location>
</feature>
<feature type="transmembrane region" description="Helical" evidence="6">
    <location>
        <begin position="96"/>
        <end position="125"/>
    </location>
</feature>
<keyword evidence="2 6" id="KW-0812">Transmembrane</keyword>
<evidence type="ECO:0000313" key="9">
    <source>
        <dbReference type="Proteomes" id="UP000224634"/>
    </source>
</evidence>
<evidence type="ECO:0000259" key="7">
    <source>
        <dbReference type="Pfam" id="PF20684"/>
    </source>
</evidence>
<accession>A0A2B7XVE5</accession>
<feature type="transmembrane region" description="Helical" evidence="6">
    <location>
        <begin position="137"/>
        <end position="158"/>
    </location>
</feature>
<dbReference type="PANTHER" id="PTHR33048">
    <property type="entry name" value="PTH11-LIKE INTEGRAL MEMBRANE PROTEIN (AFU_ORTHOLOGUE AFUA_5G11245)"/>
    <property type="match status" value="1"/>
</dbReference>
<reference evidence="8 9" key="1">
    <citation type="submission" date="2017-10" db="EMBL/GenBank/DDBJ databases">
        <title>Comparative genomics in systemic dimorphic fungi from Ajellomycetaceae.</title>
        <authorList>
            <person name="Munoz J.F."/>
            <person name="Mcewen J.G."/>
            <person name="Clay O.K."/>
            <person name="Cuomo C.A."/>
        </authorList>
    </citation>
    <scope>NUCLEOTIDE SEQUENCE [LARGE SCALE GENOMIC DNA]</scope>
    <source>
        <strain evidence="8 9">UAMH7299</strain>
    </source>
</reference>
<dbReference type="PANTHER" id="PTHR33048:SF47">
    <property type="entry name" value="INTEGRAL MEMBRANE PROTEIN-RELATED"/>
    <property type="match status" value="1"/>
</dbReference>
<comment type="caution">
    <text evidence="8">The sequence shown here is derived from an EMBL/GenBank/DDBJ whole genome shotgun (WGS) entry which is preliminary data.</text>
</comment>
<keyword evidence="9" id="KW-1185">Reference proteome</keyword>
<feature type="transmembrane region" description="Helical" evidence="6">
    <location>
        <begin position="51"/>
        <end position="76"/>
    </location>
</feature>
<dbReference type="InterPro" id="IPR052337">
    <property type="entry name" value="SAT4-like"/>
</dbReference>
<dbReference type="AlphaFoldDB" id="A0A2B7XVE5"/>
<gene>
    <name evidence="8" type="ORF">AJ80_06520</name>
</gene>
<dbReference type="OrthoDB" id="444631at2759"/>
<dbReference type="InterPro" id="IPR049326">
    <property type="entry name" value="Rhodopsin_dom_fungi"/>
</dbReference>
<feature type="transmembrane region" description="Helical" evidence="6">
    <location>
        <begin position="189"/>
        <end position="209"/>
    </location>
</feature>
<evidence type="ECO:0000256" key="1">
    <source>
        <dbReference type="ARBA" id="ARBA00004141"/>
    </source>
</evidence>
<dbReference type="Pfam" id="PF20684">
    <property type="entry name" value="Fung_rhodopsin"/>
    <property type="match status" value="1"/>
</dbReference>
<comment type="subcellular location">
    <subcellularLocation>
        <location evidence="1">Membrane</location>
        <topology evidence="1">Multi-pass membrane protein</topology>
    </subcellularLocation>
</comment>
<feature type="transmembrane region" description="Helical" evidence="6">
    <location>
        <begin position="257"/>
        <end position="278"/>
    </location>
</feature>
<feature type="domain" description="Rhodopsin" evidence="7">
    <location>
        <begin position="40"/>
        <end position="281"/>
    </location>
</feature>
<proteinExistence type="inferred from homology"/>
<evidence type="ECO:0000256" key="2">
    <source>
        <dbReference type="ARBA" id="ARBA00022692"/>
    </source>
</evidence>
<keyword evidence="4 6" id="KW-0472">Membrane</keyword>
<comment type="similarity">
    <text evidence="5">Belongs to the SAT4 family.</text>
</comment>
<evidence type="ECO:0000256" key="5">
    <source>
        <dbReference type="ARBA" id="ARBA00038359"/>
    </source>
</evidence>
<protein>
    <recommendedName>
        <fullName evidence="7">Rhodopsin domain-containing protein</fullName>
    </recommendedName>
</protein>
<sequence length="351" mass="39779">MALDPSPSFIVVIAEGKLRIVVVVLLVFASLVFFAAAGIRAKFKRLYDVECIFMLAALVFYLAYEILLLVDLPYVYRITYVSSGQLDPYPTLIDEIRLYAALILSANFLLWTLLWSVKLSLLFFYRRLMVSLPRELFWWKLVLCYTLVTYAFSIITNFTSCGGPINLSREPEKYCTRKGDDFTRNLNFYGGYASDVSTDLLIMILPLRLVWSLQLSPRRKIAVGAMFSVGFMCIIAATIRMVQINAQTNLTNPNSQWLILFGTVETTTAIIVGSLPSFRFLRKSSRPSDPHVLQSTNSANQRRIENFKLPTFNNFNDGHSVSAYQEVPSSRESLTPHNGVLGMTRHQVCPT</sequence>
<dbReference type="Proteomes" id="UP000224634">
    <property type="component" value="Unassembled WGS sequence"/>
</dbReference>
<evidence type="ECO:0000313" key="8">
    <source>
        <dbReference type="EMBL" id="PGH12915.1"/>
    </source>
</evidence>
<evidence type="ECO:0000256" key="3">
    <source>
        <dbReference type="ARBA" id="ARBA00022989"/>
    </source>
</evidence>
<organism evidence="8 9">
    <name type="scientific">Polytolypa hystricis (strain UAMH7299)</name>
    <dbReference type="NCBI Taxonomy" id="1447883"/>
    <lineage>
        <taxon>Eukaryota</taxon>
        <taxon>Fungi</taxon>
        <taxon>Dikarya</taxon>
        <taxon>Ascomycota</taxon>
        <taxon>Pezizomycotina</taxon>
        <taxon>Eurotiomycetes</taxon>
        <taxon>Eurotiomycetidae</taxon>
        <taxon>Onygenales</taxon>
        <taxon>Onygenales incertae sedis</taxon>
        <taxon>Polytolypa</taxon>
    </lineage>
</organism>
<evidence type="ECO:0000256" key="6">
    <source>
        <dbReference type="SAM" id="Phobius"/>
    </source>
</evidence>
<feature type="transmembrane region" description="Helical" evidence="6">
    <location>
        <begin position="20"/>
        <end position="39"/>
    </location>
</feature>